<dbReference type="PANTHER" id="PTHR43133">
    <property type="entry name" value="RNA POLYMERASE ECF-TYPE SIGMA FACTO"/>
    <property type="match status" value="1"/>
</dbReference>
<dbReference type="InterPro" id="IPR014284">
    <property type="entry name" value="RNA_pol_sigma-70_dom"/>
</dbReference>
<gene>
    <name evidence="7" type="ORF">KDK92_06790</name>
</gene>
<dbReference type="InterPro" id="IPR036388">
    <property type="entry name" value="WH-like_DNA-bd_sf"/>
</dbReference>
<evidence type="ECO:0000256" key="4">
    <source>
        <dbReference type="ARBA" id="ARBA00023163"/>
    </source>
</evidence>
<dbReference type="InterPro" id="IPR007627">
    <property type="entry name" value="RNA_pol_sigma70_r2"/>
</dbReference>
<reference evidence="7" key="1">
    <citation type="journal article" date="2021" name="mSystems">
        <title>Bacteria and Archaea Synergistically Convert Glycine Betaine to Biogenic Methane in the Formosa Cold Seep of the South China Sea.</title>
        <authorList>
            <person name="Li L."/>
            <person name="Zhang W."/>
            <person name="Zhang S."/>
            <person name="Song L."/>
            <person name="Sun Q."/>
            <person name="Zhang H."/>
            <person name="Xiang H."/>
            <person name="Dong X."/>
        </authorList>
    </citation>
    <scope>NUCLEOTIDE SEQUENCE</scope>
    <source>
        <strain evidence="7">ZWT</strain>
    </source>
</reference>
<keyword evidence="4" id="KW-0804">Transcription</keyword>
<dbReference type="Pfam" id="PF04542">
    <property type="entry name" value="Sigma70_r2"/>
    <property type="match status" value="1"/>
</dbReference>
<dbReference type="GO" id="GO:0006352">
    <property type="term" value="P:DNA-templated transcription initiation"/>
    <property type="evidence" value="ECO:0007669"/>
    <property type="project" value="InterPro"/>
</dbReference>
<dbReference type="RefSeq" id="WP_250858436.1">
    <property type="nucleotide sequence ID" value="NZ_JAGSOJ010000001.1"/>
</dbReference>
<dbReference type="InterPro" id="IPR039425">
    <property type="entry name" value="RNA_pol_sigma-70-like"/>
</dbReference>
<reference evidence="7" key="2">
    <citation type="submission" date="2021-04" db="EMBL/GenBank/DDBJ databases">
        <authorList>
            <person name="Dong X."/>
        </authorList>
    </citation>
    <scope>NUCLEOTIDE SEQUENCE</scope>
    <source>
        <strain evidence="7">ZWT</strain>
    </source>
</reference>
<evidence type="ECO:0000256" key="3">
    <source>
        <dbReference type="ARBA" id="ARBA00023082"/>
    </source>
</evidence>
<evidence type="ECO:0000256" key="1">
    <source>
        <dbReference type="ARBA" id="ARBA00010641"/>
    </source>
</evidence>
<dbReference type="Pfam" id="PF08281">
    <property type="entry name" value="Sigma70_r4_2"/>
    <property type="match status" value="1"/>
</dbReference>
<dbReference type="Proteomes" id="UP001056429">
    <property type="component" value="Unassembled WGS sequence"/>
</dbReference>
<organism evidence="7 8">
    <name type="scientific">Oceanirhabdus seepicola</name>
    <dbReference type="NCBI Taxonomy" id="2828781"/>
    <lineage>
        <taxon>Bacteria</taxon>
        <taxon>Bacillati</taxon>
        <taxon>Bacillota</taxon>
        <taxon>Clostridia</taxon>
        <taxon>Eubacteriales</taxon>
        <taxon>Clostridiaceae</taxon>
        <taxon>Oceanirhabdus</taxon>
    </lineage>
</organism>
<keyword evidence="8" id="KW-1185">Reference proteome</keyword>
<comment type="similarity">
    <text evidence="1">Belongs to the sigma-70 factor family. ECF subfamily.</text>
</comment>
<feature type="domain" description="RNA polymerase sigma-70 region 2" evidence="5">
    <location>
        <begin position="17"/>
        <end position="74"/>
    </location>
</feature>
<keyword evidence="3" id="KW-0731">Sigma factor</keyword>
<dbReference type="PANTHER" id="PTHR43133:SF51">
    <property type="entry name" value="RNA POLYMERASE SIGMA FACTOR"/>
    <property type="match status" value="1"/>
</dbReference>
<feature type="domain" description="RNA polymerase sigma factor 70 region 4 type 2" evidence="6">
    <location>
        <begin position="106"/>
        <end position="157"/>
    </location>
</feature>
<dbReference type="InterPro" id="IPR013325">
    <property type="entry name" value="RNA_pol_sigma_r2"/>
</dbReference>
<evidence type="ECO:0000313" key="8">
    <source>
        <dbReference type="Proteomes" id="UP001056429"/>
    </source>
</evidence>
<proteinExistence type="inferred from homology"/>
<dbReference type="Gene3D" id="1.10.10.10">
    <property type="entry name" value="Winged helix-like DNA-binding domain superfamily/Winged helix DNA-binding domain"/>
    <property type="match status" value="1"/>
</dbReference>
<dbReference type="Gene3D" id="1.10.1740.10">
    <property type="match status" value="1"/>
</dbReference>
<accession>A0A9J6NZX4</accession>
<dbReference type="SUPFAM" id="SSF88946">
    <property type="entry name" value="Sigma2 domain of RNA polymerase sigma factors"/>
    <property type="match status" value="1"/>
</dbReference>
<dbReference type="CDD" id="cd06171">
    <property type="entry name" value="Sigma70_r4"/>
    <property type="match status" value="1"/>
</dbReference>
<dbReference type="InterPro" id="IPR013324">
    <property type="entry name" value="RNA_pol_sigma_r3/r4-like"/>
</dbReference>
<name>A0A9J6NZX4_9CLOT</name>
<keyword evidence="2" id="KW-0805">Transcription regulation</keyword>
<dbReference type="GO" id="GO:0016987">
    <property type="term" value="F:sigma factor activity"/>
    <property type="evidence" value="ECO:0007669"/>
    <property type="project" value="UniProtKB-KW"/>
</dbReference>
<evidence type="ECO:0000259" key="5">
    <source>
        <dbReference type="Pfam" id="PF04542"/>
    </source>
</evidence>
<evidence type="ECO:0000313" key="7">
    <source>
        <dbReference type="EMBL" id="MCM1989441.1"/>
    </source>
</evidence>
<protein>
    <submittedName>
        <fullName evidence="7">Sigma-70 family RNA polymerase sigma factor</fullName>
    </submittedName>
</protein>
<dbReference type="AlphaFoldDB" id="A0A9J6NZX4"/>
<comment type="caution">
    <text evidence="7">The sequence shown here is derived from an EMBL/GenBank/DDBJ whole genome shotgun (WGS) entry which is preliminary data.</text>
</comment>
<sequence>MENSAVYEKIKESIDIIFSFALKRVSNRYEAEDLSQEIIMNLYKSAHGLKDLNKFHGWMWAISRNVFKAYLRKNIRNNNLELSEKVYFNLEYTSYVNPMEQEQIQLLYRELSILSGFYRETMNLYYIKGKSCDEIAERLNISVNMVKQYLFKSRKKIKEGMNMIRENGERSFNPRKFSIYAWGASGNYCNEIFKKKLPGNIMLEAYYEPVLIEDLSIELGVASVYLEDEIRVLKNYNLLREMRNSKVQSNIIIFTKEFEEELHNKTNKIYSNVACNLMDFLNEKEDEIRGIKFKGNDMSKNTFMWQMATFCLEEAMITRFLEEVMKSMSADGDSSQEYMWGLERKYGDNNFDLGIFKYNDRMNNLIRGIDYYIVDRKVQGLCKKVVGEVVIGIAQGDYGNLSIHEEDELMNLIQSGYVKNDFGDMSLNMPIFTKEQFEELKNILDPAIEKILMECKEIGPVTEKLLKNYAPSFVRDQIPVIASLKQVEAFIVNTMNNMYLQRGIEIPKPCNELLSAFIVLADQKELK</sequence>
<dbReference type="EMBL" id="JAGSOJ010000001">
    <property type="protein sequence ID" value="MCM1989441.1"/>
    <property type="molecule type" value="Genomic_DNA"/>
</dbReference>
<evidence type="ECO:0000256" key="2">
    <source>
        <dbReference type="ARBA" id="ARBA00023015"/>
    </source>
</evidence>
<dbReference type="InterPro" id="IPR013249">
    <property type="entry name" value="RNA_pol_sigma70_r4_t2"/>
</dbReference>
<dbReference type="SUPFAM" id="SSF88659">
    <property type="entry name" value="Sigma3 and sigma4 domains of RNA polymerase sigma factors"/>
    <property type="match status" value="1"/>
</dbReference>
<dbReference type="NCBIfam" id="TIGR02937">
    <property type="entry name" value="sigma70-ECF"/>
    <property type="match status" value="1"/>
</dbReference>
<dbReference type="GO" id="GO:0003677">
    <property type="term" value="F:DNA binding"/>
    <property type="evidence" value="ECO:0007669"/>
    <property type="project" value="InterPro"/>
</dbReference>
<evidence type="ECO:0000259" key="6">
    <source>
        <dbReference type="Pfam" id="PF08281"/>
    </source>
</evidence>